<organism evidence="1">
    <name type="scientific">marine metagenome</name>
    <dbReference type="NCBI Taxonomy" id="408172"/>
    <lineage>
        <taxon>unclassified sequences</taxon>
        <taxon>metagenomes</taxon>
        <taxon>ecological metagenomes</taxon>
    </lineage>
</organism>
<sequence>MTSRAYELSQTVDIDGDQVITGNTIFNTTGYMTVPVGTTAQRPAGVYGPNTGQVRYNSTLGKYEGYHDAEWIALNDLIDKDQDTKITVHEGWGNDEDEIKIYAGDAGAGNERIFVNTSQITATTSHLQLAAAHTVITGNLTVQGTQTKVESTTLVTTDKTIELSNAAIKTTATATGAGIQ</sequence>
<dbReference type="EMBL" id="UINC01004781">
    <property type="protein sequence ID" value="SVA16803.1"/>
    <property type="molecule type" value="Genomic_DNA"/>
</dbReference>
<dbReference type="AlphaFoldDB" id="A0A381TRW4"/>
<proteinExistence type="predicted"/>
<name>A0A381TRW4_9ZZZZ</name>
<reference evidence="1" key="1">
    <citation type="submission" date="2018-05" db="EMBL/GenBank/DDBJ databases">
        <authorList>
            <person name="Lanie J.A."/>
            <person name="Ng W.-L."/>
            <person name="Kazmierczak K.M."/>
            <person name="Andrzejewski T.M."/>
            <person name="Davidsen T.M."/>
            <person name="Wayne K.J."/>
            <person name="Tettelin H."/>
            <person name="Glass J.I."/>
            <person name="Rusch D."/>
            <person name="Podicherti R."/>
            <person name="Tsui H.-C.T."/>
            <person name="Winkler M.E."/>
        </authorList>
    </citation>
    <scope>NUCLEOTIDE SEQUENCE</scope>
</reference>
<protein>
    <submittedName>
        <fullName evidence="1">Uncharacterized protein</fullName>
    </submittedName>
</protein>
<gene>
    <name evidence="1" type="ORF">METZ01_LOCUS69657</name>
</gene>
<feature type="non-terminal residue" evidence="1">
    <location>
        <position position="180"/>
    </location>
</feature>
<evidence type="ECO:0000313" key="1">
    <source>
        <dbReference type="EMBL" id="SVA16803.1"/>
    </source>
</evidence>
<accession>A0A381TRW4</accession>